<comment type="caution">
    <text evidence="1">The sequence shown here is derived from an EMBL/GenBank/DDBJ whole genome shotgun (WGS) entry which is preliminary data.</text>
</comment>
<evidence type="ECO:0000313" key="1">
    <source>
        <dbReference type="EMBL" id="MEY2183549.1"/>
    </source>
</evidence>
<protein>
    <submittedName>
        <fullName evidence="1">Uncharacterized protein</fullName>
    </submittedName>
</protein>
<accession>A0ABV4AVV9</accession>
<evidence type="ECO:0000313" key="2">
    <source>
        <dbReference type="Proteomes" id="UP001562159"/>
    </source>
</evidence>
<name>A0ABV4AVV9_9GAMM</name>
<organism evidence="1 2">
    <name type="scientific">Rhodanobacter humi</name>
    <dbReference type="NCBI Taxonomy" id="1888173"/>
    <lineage>
        <taxon>Bacteria</taxon>
        <taxon>Pseudomonadati</taxon>
        <taxon>Pseudomonadota</taxon>
        <taxon>Gammaproteobacteria</taxon>
        <taxon>Lysobacterales</taxon>
        <taxon>Rhodanobacteraceae</taxon>
        <taxon>Rhodanobacter</taxon>
    </lineage>
</organism>
<sequence length="76" mass="8602">MSPPGQARTIKNGSNNRLFVRHSCEALFNSRRLVKQEALHNSEAGHPVPLVFNDLKALDPGFRRDDEQNQSFLKVT</sequence>
<dbReference type="EMBL" id="JBGBPY010000001">
    <property type="protein sequence ID" value="MEY2183549.1"/>
    <property type="molecule type" value="Genomic_DNA"/>
</dbReference>
<dbReference type="Proteomes" id="UP001562159">
    <property type="component" value="Unassembled WGS sequence"/>
</dbReference>
<gene>
    <name evidence="1" type="ORF">AB7878_14090</name>
</gene>
<keyword evidence="2" id="KW-1185">Reference proteome</keyword>
<reference evidence="1 2" key="1">
    <citation type="submission" date="2024-07" db="EMBL/GenBank/DDBJ databases">
        <title>Molecular mechanisms and environmental adaptations of flagellar loss and biofilm growth of Rhodanobacter under environmental stress.</title>
        <authorList>
            <person name="Chen M."/>
        </authorList>
    </citation>
    <scope>NUCLEOTIDE SEQUENCE [LARGE SCALE GENOMIC DNA]</scope>
    <source>
        <strain evidence="1 2">RS22</strain>
    </source>
</reference>
<proteinExistence type="predicted"/>